<evidence type="ECO:0000313" key="3">
    <source>
        <dbReference type="EMBL" id="CZR63793.1"/>
    </source>
</evidence>
<feature type="region of interest" description="Disordered" evidence="1">
    <location>
        <begin position="64"/>
        <end position="92"/>
    </location>
</feature>
<name>A0A1L7XFI4_9HELO</name>
<keyword evidence="4" id="KW-1185">Reference proteome</keyword>
<reference evidence="3 4" key="1">
    <citation type="submission" date="2016-03" db="EMBL/GenBank/DDBJ databases">
        <authorList>
            <person name="Ploux O."/>
        </authorList>
    </citation>
    <scope>NUCLEOTIDE SEQUENCE [LARGE SCALE GENOMIC DNA]</scope>
    <source>
        <strain evidence="3 4">UAMH 11012</strain>
    </source>
</reference>
<accession>A0A1L7XFI4</accession>
<dbReference type="Proteomes" id="UP000184330">
    <property type="component" value="Unassembled WGS sequence"/>
</dbReference>
<keyword evidence="2" id="KW-0812">Transmembrane</keyword>
<dbReference type="EMBL" id="FJOG01000024">
    <property type="protein sequence ID" value="CZR63793.1"/>
    <property type="molecule type" value="Genomic_DNA"/>
</dbReference>
<gene>
    <name evidence="3" type="ORF">PAC_13690</name>
</gene>
<proteinExistence type="predicted"/>
<feature type="transmembrane region" description="Helical" evidence="2">
    <location>
        <begin position="186"/>
        <end position="205"/>
    </location>
</feature>
<feature type="transmembrane region" description="Helical" evidence="2">
    <location>
        <begin position="34"/>
        <end position="56"/>
    </location>
</feature>
<evidence type="ECO:0000256" key="1">
    <source>
        <dbReference type="SAM" id="MobiDB-lite"/>
    </source>
</evidence>
<dbReference type="OrthoDB" id="3517272at2759"/>
<feature type="transmembrane region" description="Helical" evidence="2">
    <location>
        <begin position="127"/>
        <end position="146"/>
    </location>
</feature>
<feature type="transmembrane region" description="Helical" evidence="2">
    <location>
        <begin position="158"/>
        <end position="174"/>
    </location>
</feature>
<feature type="transmembrane region" description="Helical" evidence="2">
    <location>
        <begin position="289"/>
        <end position="307"/>
    </location>
</feature>
<feature type="compositionally biased region" description="Pro residues" evidence="1">
    <location>
        <begin position="64"/>
        <end position="73"/>
    </location>
</feature>
<organism evidence="3 4">
    <name type="scientific">Phialocephala subalpina</name>
    <dbReference type="NCBI Taxonomy" id="576137"/>
    <lineage>
        <taxon>Eukaryota</taxon>
        <taxon>Fungi</taxon>
        <taxon>Dikarya</taxon>
        <taxon>Ascomycota</taxon>
        <taxon>Pezizomycotina</taxon>
        <taxon>Leotiomycetes</taxon>
        <taxon>Helotiales</taxon>
        <taxon>Mollisiaceae</taxon>
        <taxon>Phialocephala</taxon>
        <taxon>Phialocephala fortinii species complex</taxon>
    </lineage>
</organism>
<sequence length="468" mass="51706">MSSNAGILIHGKINDTHTTHMNAQYASNNIPTPWPLVVFSLILSFIICVVGAIPAVRSVDPKYAPAPPKPTPVKPKTTTTRNSTLTPGYTPTDIELQKNPAPPYTKAVKKAPLKIPKVSWKFPTGKVIYYLTALYCTFRAVSAVIIGLKSLHDETTPITAPSVILLALISTQIIHANVNHNPITRIILALDIAALTIAFGISGYAPNGGEWWPRYSSLKIADGNCPVYAGDCMSQAPHWLSVGCGDWKTPTNYDNGVSYGYIEQFYLPYQNTGDLNVQTGMNPLHAVEMTVIVFGTFWWIFVIFQLLDTFSTISEFFSRPGRQTSTTSYAYQQQSLFSSIKSIFSFSLSPRPSVRKPASKYQEGIYLWVCMFGIFLGFVVMIMSISGHTSQMNKKQQTTYLESFGPQVGTNFTRSDNGVITASDYWGNETSWSDCFTMRAPGSRNGFWGEWVESNRKGGALFRIAAGL</sequence>
<protein>
    <submittedName>
        <fullName evidence="3">Uncharacterized protein</fullName>
    </submittedName>
</protein>
<keyword evidence="2" id="KW-0472">Membrane</keyword>
<dbReference type="AlphaFoldDB" id="A0A1L7XFI4"/>
<evidence type="ECO:0000256" key="2">
    <source>
        <dbReference type="SAM" id="Phobius"/>
    </source>
</evidence>
<feature type="transmembrane region" description="Helical" evidence="2">
    <location>
        <begin position="365"/>
        <end position="385"/>
    </location>
</feature>
<keyword evidence="2" id="KW-1133">Transmembrane helix</keyword>
<evidence type="ECO:0000313" key="4">
    <source>
        <dbReference type="Proteomes" id="UP000184330"/>
    </source>
</evidence>